<dbReference type="AlphaFoldDB" id="A0A5Q4VJE9"/>
<dbReference type="EMBL" id="VDMB01000001">
    <property type="protein sequence ID" value="TYT76260.1"/>
    <property type="molecule type" value="Genomic_DNA"/>
</dbReference>
<name>A0A5Q4VJE9_9BACT</name>
<keyword evidence="2" id="KW-1185">Reference proteome</keyword>
<comment type="caution">
    <text evidence="1">The sequence shown here is derived from an EMBL/GenBank/DDBJ whole genome shotgun (WGS) entry which is preliminary data.</text>
</comment>
<evidence type="ECO:0000313" key="1">
    <source>
        <dbReference type="EMBL" id="TYT76260.1"/>
    </source>
</evidence>
<gene>
    <name evidence="1" type="ORF">FIM25_01530</name>
</gene>
<evidence type="ECO:0000313" key="2">
    <source>
        <dbReference type="Proteomes" id="UP000321899"/>
    </source>
</evidence>
<proteinExistence type="predicted"/>
<dbReference type="Proteomes" id="UP000321899">
    <property type="component" value="Unassembled WGS sequence"/>
</dbReference>
<accession>A0A5Q4VJE9</accession>
<protein>
    <recommendedName>
        <fullName evidence="3">OmpA family protein</fullName>
    </recommendedName>
</protein>
<dbReference type="RefSeq" id="WP_139445457.1">
    <property type="nucleotide sequence ID" value="NZ_VDMB01000001.1"/>
</dbReference>
<reference evidence="1 2" key="1">
    <citation type="submission" date="2019-06" db="EMBL/GenBank/DDBJ databases">
        <title>Desulfobotulus mexicanus sp. nov., a novel sulfate-reducing bacterium isolated from the sediment of an alkaline crater lake in Mexico.</title>
        <authorList>
            <person name="Hirschler-Rea A."/>
        </authorList>
    </citation>
    <scope>NUCLEOTIDE SEQUENCE [LARGE SCALE GENOMIC DNA]</scope>
    <source>
        <strain evidence="1 2">PAR22N</strain>
    </source>
</reference>
<evidence type="ECO:0008006" key="3">
    <source>
        <dbReference type="Google" id="ProtNLM"/>
    </source>
</evidence>
<sequence>MRNKAFFSGNAMLWVALFLILLAFFAFLNALSSPDAIRGERVRQSVRTGFGAVSDLGALRPGVWRHRFDEPGVMELTDLVSRLGPEGRYMVDAQGNFWIRFPQKALFGPESHHLSGGGEVLLAEIRATIPEYFEGKRIMVHARRKEGRSPDAALRGTLLRGLAVAEGMGSAMQVWGFGDLVPEFAYGLGRDEENARVLLVFSGRGSSGGGPFMFRDFFFRVFSENP</sequence>
<organism evidence="1 2">
    <name type="scientific">Desulfobotulus mexicanus</name>
    <dbReference type="NCBI Taxonomy" id="2586642"/>
    <lineage>
        <taxon>Bacteria</taxon>
        <taxon>Pseudomonadati</taxon>
        <taxon>Thermodesulfobacteriota</taxon>
        <taxon>Desulfobacteria</taxon>
        <taxon>Desulfobacterales</taxon>
        <taxon>Desulfobacteraceae</taxon>
        <taxon>Desulfobotulus</taxon>
    </lineage>
</organism>
<dbReference type="OrthoDB" id="9823293at2"/>